<organism evidence="3 4">
    <name type="scientific">Panicum hallii var. hallii</name>
    <dbReference type="NCBI Taxonomy" id="1504633"/>
    <lineage>
        <taxon>Eukaryota</taxon>
        <taxon>Viridiplantae</taxon>
        <taxon>Streptophyta</taxon>
        <taxon>Embryophyta</taxon>
        <taxon>Tracheophyta</taxon>
        <taxon>Spermatophyta</taxon>
        <taxon>Magnoliopsida</taxon>
        <taxon>Liliopsida</taxon>
        <taxon>Poales</taxon>
        <taxon>Poaceae</taxon>
        <taxon>PACMAD clade</taxon>
        <taxon>Panicoideae</taxon>
        <taxon>Panicodae</taxon>
        <taxon>Paniceae</taxon>
        <taxon>Panicinae</taxon>
        <taxon>Panicum</taxon>
        <taxon>Panicum sect. Panicum</taxon>
    </lineage>
</organism>
<keyword evidence="4" id="KW-1185">Reference proteome</keyword>
<gene>
    <name evidence="3" type="ORF">GQ55_5G181100</name>
</gene>
<name>A0A2T7DHH7_9POAL</name>
<feature type="domain" description="MRN complex-interacting protein N-terminal" evidence="2">
    <location>
        <begin position="50"/>
        <end position="113"/>
    </location>
</feature>
<dbReference type="Proteomes" id="UP000244336">
    <property type="component" value="Chromosome 5"/>
</dbReference>
<dbReference type="Gramene" id="PUZ55047">
    <property type="protein sequence ID" value="PUZ55047"/>
    <property type="gene ID" value="GQ55_5G181100"/>
</dbReference>
<evidence type="ECO:0000256" key="1">
    <source>
        <dbReference type="SAM" id="MobiDB-lite"/>
    </source>
</evidence>
<sequence length="307" mass="34183">MLPFPSPQMKPHKFSNPRPPNSNLPPTPVRHLLPTPEPAIAMATKLFLALQCVQCDTMQVKQEKKSSNKWVCVVCNQRQSVLRVHARGYRAADLRRFVQDANLARGRREFAPLAEPEAGWDPAAVEEQGDEFPTEKKRTDWSEYLDDPGEHRDGCCGVGADASDGVFLKEVEPSSSIGDLHIQMRLHSLSLAESGEGIEVITELPQNRPKVRPRKAQSGVLGKRTKPSTHPTLSKRQQIEQGSSPYCATTTADAQRSKWSKYLDVGFFEERKGSQSSGLHWSELDECATTEATSDVVVDDEVHPDFI</sequence>
<dbReference type="GO" id="GO:0005634">
    <property type="term" value="C:nucleus"/>
    <property type="evidence" value="ECO:0007669"/>
    <property type="project" value="TreeGrafter"/>
</dbReference>
<dbReference type="InterPro" id="IPR032739">
    <property type="entry name" value="MRNIP"/>
</dbReference>
<reference evidence="3 4" key="1">
    <citation type="submission" date="2018-04" db="EMBL/GenBank/DDBJ databases">
        <title>WGS assembly of Panicum hallii var. hallii HAL2.</title>
        <authorList>
            <person name="Lovell J."/>
            <person name="Jenkins J."/>
            <person name="Lowry D."/>
            <person name="Mamidi S."/>
            <person name="Sreedasyam A."/>
            <person name="Weng X."/>
            <person name="Barry K."/>
            <person name="Bonette J."/>
            <person name="Campitelli B."/>
            <person name="Daum C."/>
            <person name="Gordon S."/>
            <person name="Gould B."/>
            <person name="Lipzen A."/>
            <person name="MacQueen A."/>
            <person name="Palacio-Mejia J."/>
            <person name="Plott C."/>
            <person name="Shakirov E."/>
            <person name="Shu S."/>
            <person name="Yoshinaga Y."/>
            <person name="Zane M."/>
            <person name="Rokhsar D."/>
            <person name="Grimwood J."/>
            <person name="Schmutz J."/>
            <person name="Juenger T."/>
        </authorList>
    </citation>
    <scope>NUCLEOTIDE SEQUENCE [LARGE SCALE GENOMIC DNA]</scope>
    <source>
        <strain evidence="4">cv. HAL2</strain>
    </source>
</reference>
<evidence type="ECO:0000313" key="3">
    <source>
        <dbReference type="EMBL" id="PUZ55047.1"/>
    </source>
</evidence>
<feature type="compositionally biased region" description="Pro residues" evidence="1">
    <location>
        <begin position="17"/>
        <end position="28"/>
    </location>
</feature>
<accession>A0A2T7DHH7</accession>
<evidence type="ECO:0000313" key="4">
    <source>
        <dbReference type="Proteomes" id="UP000244336"/>
    </source>
</evidence>
<feature type="region of interest" description="Disordered" evidence="1">
    <location>
        <begin position="209"/>
        <end position="249"/>
    </location>
</feature>
<feature type="region of interest" description="Disordered" evidence="1">
    <location>
        <begin position="1"/>
        <end position="29"/>
    </location>
</feature>
<proteinExistence type="predicted"/>
<protein>
    <recommendedName>
        <fullName evidence="2">MRN complex-interacting protein N-terminal domain-containing protein</fullName>
    </recommendedName>
</protein>
<dbReference type="InterPro" id="IPR049472">
    <property type="entry name" value="MRNIP_N"/>
</dbReference>
<dbReference type="GO" id="GO:0007095">
    <property type="term" value="P:mitotic G2 DNA damage checkpoint signaling"/>
    <property type="evidence" value="ECO:0007669"/>
    <property type="project" value="TreeGrafter"/>
</dbReference>
<dbReference type="PANTHER" id="PTHR15863:SF2">
    <property type="entry name" value="MRN COMPLEX-INTERACTING PROTEIN"/>
    <property type="match status" value="1"/>
</dbReference>
<dbReference type="Pfam" id="PF15749">
    <property type="entry name" value="MRNIP"/>
    <property type="match status" value="1"/>
</dbReference>
<evidence type="ECO:0000259" key="2">
    <source>
        <dbReference type="Pfam" id="PF15749"/>
    </source>
</evidence>
<dbReference type="GO" id="GO:0003682">
    <property type="term" value="F:chromatin binding"/>
    <property type="evidence" value="ECO:0007669"/>
    <property type="project" value="TreeGrafter"/>
</dbReference>
<dbReference type="PANTHER" id="PTHR15863">
    <property type="entry name" value="MRN COMPLEX-INTERACTING PROTEIN"/>
    <property type="match status" value="1"/>
</dbReference>
<dbReference type="AlphaFoldDB" id="A0A2T7DHH7"/>
<feature type="compositionally biased region" description="Polar residues" evidence="1">
    <location>
        <begin position="228"/>
        <end position="249"/>
    </location>
</feature>
<dbReference type="STRING" id="1504633.A0A2T7DHH7"/>
<dbReference type="OrthoDB" id="5960226at2759"/>
<dbReference type="EMBL" id="CM009753">
    <property type="protein sequence ID" value="PUZ55047.1"/>
    <property type="molecule type" value="Genomic_DNA"/>
</dbReference>